<dbReference type="RefSeq" id="WP_203882803.1">
    <property type="nucleotide sequence ID" value="NZ_BAABHH010000010.1"/>
</dbReference>
<gene>
    <name evidence="1" type="ORF">Pka01_24640</name>
</gene>
<name>A0A8J3PRL3_9ACTN</name>
<reference evidence="1 2" key="1">
    <citation type="submission" date="2021-01" db="EMBL/GenBank/DDBJ databases">
        <title>Whole genome shotgun sequence of Planotetraspora kaengkrachanensis NBRC 104272.</title>
        <authorList>
            <person name="Komaki H."/>
            <person name="Tamura T."/>
        </authorList>
    </citation>
    <scope>NUCLEOTIDE SEQUENCE [LARGE SCALE GENOMIC DNA]</scope>
    <source>
        <strain evidence="1 2">NBRC 104272</strain>
    </source>
</reference>
<proteinExistence type="predicted"/>
<dbReference type="AlphaFoldDB" id="A0A8J3PRL3"/>
<evidence type="ECO:0000313" key="2">
    <source>
        <dbReference type="Proteomes" id="UP000630097"/>
    </source>
</evidence>
<accession>A0A8J3PRL3</accession>
<keyword evidence="2" id="KW-1185">Reference proteome</keyword>
<organism evidence="1 2">
    <name type="scientific">Planotetraspora kaengkrachanensis</name>
    <dbReference type="NCBI Taxonomy" id="575193"/>
    <lineage>
        <taxon>Bacteria</taxon>
        <taxon>Bacillati</taxon>
        <taxon>Actinomycetota</taxon>
        <taxon>Actinomycetes</taxon>
        <taxon>Streptosporangiales</taxon>
        <taxon>Streptosporangiaceae</taxon>
        <taxon>Planotetraspora</taxon>
    </lineage>
</organism>
<dbReference type="EMBL" id="BONV01000008">
    <property type="protein sequence ID" value="GIG79337.1"/>
    <property type="molecule type" value="Genomic_DNA"/>
</dbReference>
<comment type="caution">
    <text evidence="1">The sequence shown here is derived from an EMBL/GenBank/DDBJ whole genome shotgun (WGS) entry which is preliminary data.</text>
</comment>
<sequence>MGRHRRGKTQGIHTVGDLIEALERYDSDLEVRFAIQPRMPMGYTVGPLADYDDILWIGEAGSDGYVPDGAASLLGWR</sequence>
<dbReference type="Proteomes" id="UP000630097">
    <property type="component" value="Unassembled WGS sequence"/>
</dbReference>
<evidence type="ECO:0000313" key="1">
    <source>
        <dbReference type="EMBL" id="GIG79337.1"/>
    </source>
</evidence>
<protein>
    <submittedName>
        <fullName evidence="1">Uncharacterized protein</fullName>
    </submittedName>
</protein>